<dbReference type="Pfam" id="PF07587">
    <property type="entry name" value="PSD1"/>
    <property type="match status" value="1"/>
</dbReference>
<evidence type="ECO:0000259" key="3">
    <source>
        <dbReference type="Pfam" id="PF07635"/>
    </source>
</evidence>
<evidence type="ECO:0000313" key="4">
    <source>
        <dbReference type="EMBL" id="EDM29484.1"/>
    </source>
</evidence>
<protein>
    <submittedName>
        <fullName evidence="4">Probable chromosome segregation protein</fullName>
    </submittedName>
</protein>
<keyword evidence="5" id="KW-1185">Reference proteome</keyword>
<dbReference type="Pfam" id="PF07635">
    <property type="entry name" value="PSCyt1"/>
    <property type="match status" value="1"/>
</dbReference>
<dbReference type="InterPro" id="IPR011444">
    <property type="entry name" value="DUF1549"/>
</dbReference>
<dbReference type="RefSeq" id="WP_007276606.1">
    <property type="nucleotide sequence ID" value="NZ_ABCK01000001.1"/>
</dbReference>
<sequence>MLKRLIFVTALSCSSLVAKEIDFNQDIRPILSDRCFHCHGPDKHDRKKKLRLDIAEGDDGAYRERRGRFGIVPGDLEKSTVWQRIITDDEDDIMPPLDSHKKPLTDEEKALIKQWIEEGAKYEGFWAFELPKKTSPAKPKTDWGNSDIDKYILAILDENNLSPSEEAERRTLVRRLSFDLTGLPPSPEEINKFINDKSPKAYENLVDDLLSRPAYGEHMTRYWLDLVRAADTNGMHKDFYRNIISYRDWIIRAFNENLGYDDFLKYQLAGDLYEKPTDDQFIASGFNRLHLIIDKGTALPEESYTKNVIDRVTAVSTAFMGLTMQCARCHDHKFDPISQKDFYAMFAFFNNLDGNPETIGGPKNGLQEPYIVLGTDEEKKKLASLKKAYDAVAPELNKLRRGVRREKDATKKTAMQNKIKELQKTEHQYNVLFHTLNSAMVMRESKKIKPSYMLNRGEYDQKGEVVERDIPEFFGSIKKENELTTRMDLADWFLAKDNPLTARVAVNRFWQQIFGVGLVKTSEDFGAQGTPPSHPELLDHLTIQFVESGWDIKKLMKSIVMSATYQQSSLANEKQYKEDPENRLLARGSRYRMDAEMIRDNILVSSGLLNPQMYGKSVKPPQPDGLWAAVSMRNERFKPDGGDAIYRRSVYTYWRRGMPPPQMTIMNAPSREYCVARRERTNTPLQALLLLNEPEYLKAASKLAQNALAKQFGSDQERLAYAYERVTSKVADSDELKALTTLINDLKKSYEDDAKSANEMATNLGFAKSANKDEIAAWTMMVNSLYNLDITKNRE</sequence>
<dbReference type="InterPro" id="IPR022655">
    <property type="entry name" value="DUF1553"/>
</dbReference>
<evidence type="ECO:0000313" key="5">
    <source>
        <dbReference type="Proteomes" id="UP000004947"/>
    </source>
</evidence>
<name>A6DFA4_9BACT</name>
<dbReference type="OrthoDB" id="127107at2"/>
<dbReference type="PANTHER" id="PTHR35889:SF3">
    <property type="entry name" value="F-BOX DOMAIN-CONTAINING PROTEIN"/>
    <property type="match status" value="1"/>
</dbReference>
<dbReference type="STRING" id="313628.LNTAR_17078"/>
<organism evidence="4 5">
    <name type="scientific">Lentisphaera araneosa HTCC2155</name>
    <dbReference type="NCBI Taxonomy" id="313628"/>
    <lineage>
        <taxon>Bacteria</taxon>
        <taxon>Pseudomonadati</taxon>
        <taxon>Lentisphaerota</taxon>
        <taxon>Lentisphaeria</taxon>
        <taxon>Lentisphaerales</taxon>
        <taxon>Lentisphaeraceae</taxon>
        <taxon>Lentisphaera</taxon>
    </lineage>
</organism>
<dbReference type="PANTHER" id="PTHR35889">
    <property type="entry name" value="CYCLOINULO-OLIGOSACCHARIDE FRUCTANOTRANSFERASE-RELATED"/>
    <property type="match status" value="1"/>
</dbReference>
<proteinExistence type="predicted"/>
<dbReference type="AlphaFoldDB" id="A6DFA4"/>
<dbReference type="Proteomes" id="UP000004947">
    <property type="component" value="Unassembled WGS sequence"/>
</dbReference>
<dbReference type="Pfam" id="PF07583">
    <property type="entry name" value="PSCyt2"/>
    <property type="match status" value="1"/>
</dbReference>
<dbReference type="EMBL" id="ABCK01000001">
    <property type="protein sequence ID" value="EDM29484.1"/>
    <property type="molecule type" value="Genomic_DNA"/>
</dbReference>
<feature type="domain" description="DUF1549" evidence="1">
    <location>
        <begin position="148"/>
        <end position="352"/>
    </location>
</feature>
<feature type="domain" description="Cytochrome C Planctomycete-type" evidence="3">
    <location>
        <begin position="35"/>
        <end position="98"/>
    </location>
</feature>
<feature type="domain" description="DUF1553" evidence="2">
    <location>
        <begin position="485"/>
        <end position="742"/>
    </location>
</feature>
<dbReference type="InterPro" id="IPR011429">
    <property type="entry name" value="Cyt_c_Planctomycete-type"/>
</dbReference>
<reference evidence="4 5" key="1">
    <citation type="journal article" date="2010" name="J. Bacteriol.">
        <title>Genome sequence of Lentisphaera araneosa HTCC2155T, the type species of the order Lentisphaerales in the phylum Lentisphaerae.</title>
        <authorList>
            <person name="Thrash J.C."/>
            <person name="Cho J.C."/>
            <person name="Vergin K.L."/>
            <person name="Morris R.M."/>
            <person name="Giovannoni S.J."/>
        </authorList>
    </citation>
    <scope>NUCLEOTIDE SEQUENCE [LARGE SCALE GENOMIC DNA]</scope>
    <source>
        <strain evidence="4 5">HTCC2155</strain>
    </source>
</reference>
<evidence type="ECO:0000259" key="1">
    <source>
        <dbReference type="Pfam" id="PF07583"/>
    </source>
</evidence>
<gene>
    <name evidence="4" type="ORF">LNTAR_17078</name>
</gene>
<comment type="caution">
    <text evidence="4">The sequence shown here is derived from an EMBL/GenBank/DDBJ whole genome shotgun (WGS) entry which is preliminary data.</text>
</comment>
<accession>A6DFA4</accession>
<dbReference type="eggNOG" id="COG2010">
    <property type="taxonomic scope" value="Bacteria"/>
</dbReference>
<evidence type="ECO:0000259" key="2">
    <source>
        <dbReference type="Pfam" id="PF07587"/>
    </source>
</evidence>